<reference evidence="2" key="1">
    <citation type="submission" date="2020-12" db="EMBL/GenBank/DDBJ databases">
        <title>The genome sequence of Inhella sp. 1Y17.</title>
        <authorList>
            <person name="Liu Y."/>
        </authorList>
    </citation>
    <scope>NUCLEOTIDE SEQUENCE</scope>
    <source>
        <strain evidence="2">1Y17</strain>
    </source>
</reference>
<dbReference type="Proteomes" id="UP000613266">
    <property type="component" value="Unassembled WGS sequence"/>
</dbReference>
<proteinExistence type="predicted"/>
<organism evidence="2 3">
    <name type="scientific">Inhella proteolytica</name>
    <dbReference type="NCBI Taxonomy" id="2795029"/>
    <lineage>
        <taxon>Bacteria</taxon>
        <taxon>Pseudomonadati</taxon>
        <taxon>Pseudomonadota</taxon>
        <taxon>Betaproteobacteria</taxon>
        <taxon>Burkholderiales</taxon>
        <taxon>Sphaerotilaceae</taxon>
        <taxon>Inhella</taxon>
    </lineage>
</organism>
<dbReference type="Pfam" id="PF22765">
    <property type="entry name" value="DUF7010"/>
    <property type="match status" value="1"/>
</dbReference>
<accession>A0A931J6Y4</accession>
<dbReference type="EMBL" id="JAEDAK010000022">
    <property type="protein sequence ID" value="MBH9579385.1"/>
    <property type="molecule type" value="Genomic_DNA"/>
</dbReference>
<evidence type="ECO:0000256" key="1">
    <source>
        <dbReference type="SAM" id="Phobius"/>
    </source>
</evidence>
<feature type="transmembrane region" description="Helical" evidence="1">
    <location>
        <begin position="153"/>
        <end position="174"/>
    </location>
</feature>
<name>A0A931J6Y4_9BURK</name>
<comment type="caution">
    <text evidence="2">The sequence shown here is derived from an EMBL/GenBank/DDBJ whole genome shotgun (WGS) entry which is preliminary data.</text>
</comment>
<feature type="transmembrane region" description="Helical" evidence="1">
    <location>
        <begin position="21"/>
        <end position="41"/>
    </location>
</feature>
<keyword evidence="3" id="KW-1185">Reference proteome</keyword>
<keyword evidence="1" id="KW-1133">Transmembrane helix</keyword>
<gene>
    <name evidence="2" type="ORF">I7X39_21010</name>
</gene>
<keyword evidence="1" id="KW-0472">Membrane</keyword>
<dbReference type="AlphaFoldDB" id="A0A931J6Y4"/>
<evidence type="ECO:0000313" key="2">
    <source>
        <dbReference type="EMBL" id="MBH9579385.1"/>
    </source>
</evidence>
<protein>
    <submittedName>
        <fullName evidence="2">Uncharacterized protein</fullName>
    </submittedName>
</protein>
<feature type="transmembrane region" description="Helical" evidence="1">
    <location>
        <begin position="130"/>
        <end position="147"/>
    </location>
</feature>
<feature type="transmembrane region" description="Helical" evidence="1">
    <location>
        <begin position="107"/>
        <end position="123"/>
    </location>
</feature>
<feature type="transmembrane region" description="Helical" evidence="1">
    <location>
        <begin position="79"/>
        <end position="101"/>
    </location>
</feature>
<dbReference type="RefSeq" id="WP_198113249.1">
    <property type="nucleotide sequence ID" value="NZ_JAEDAK010000022.1"/>
</dbReference>
<sequence length="194" mass="20582">MISDLTQAQSDMRSSYCSGGAGVLASALAWLSAAISTLQAAPQQAVWVLFIGGMAIHPVATVICKLLGSAGKHNKGNPLGALAWASTLWLIFSLPLAYVVSLYRIEWFFPAMLLVIGGRYLTFSMLFGMRVYWLLGLSLAAAGYLLGKSLASPTVGAFVGASIEVAFAIFILLANRRGVRPNNSFKPNPLRGSA</sequence>
<feature type="transmembrane region" description="Helical" evidence="1">
    <location>
        <begin position="47"/>
        <end position="67"/>
    </location>
</feature>
<dbReference type="InterPro" id="IPR053824">
    <property type="entry name" value="DUF7010"/>
</dbReference>
<keyword evidence="1" id="KW-0812">Transmembrane</keyword>
<evidence type="ECO:0000313" key="3">
    <source>
        <dbReference type="Proteomes" id="UP000613266"/>
    </source>
</evidence>